<keyword evidence="1" id="KW-0963">Cytoplasm</keyword>
<dbReference type="SUPFAM" id="SSF46785">
    <property type="entry name" value="Winged helix' DNA-binding domain"/>
    <property type="match status" value="2"/>
</dbReference>
<keyword evidence="4" id="KW-0131">Cell cycle</keyword>
<sequence>MNIDIAHIEAVLFAAAKPLTYDVLADIFESPKDDIILAVKELESYLVHQNRGIRIRISGMGVELVSAPEASEYIGQIRRKEDKLSNAAMETLAVIAFKQPVTKAEVEEIRGVNSDKVLKQLLSRGLVSELGHKDSIGRPILYGTTDEFLRSVGVNSLADLHEEVTHQDDRVEGTSDMTMVTAVDTVDETEALTTNSQDVH</sequence>
<accession>A0ABU3Z933</accession>
<dbReference type="RefSeq" id="WP_295187966.1">
    <property type="nucleotide sequence ID" value="NZ_JAWJZA010000003.1"/>
</dbReference>
<dbReference type="Proteomes" id="UP001272515">
    <property type="component" value="Unassembled WGS sequence"/>
</dbReference>
<dbReference type="Gene3D" id="1.10.10.10">
    <property type="entry name" value="Winged helix-like DNA-binding domain superfamily/Winged helix DNA-binding domain"/>
    <property type="match status" value="2"/>
</dbReference>
<evidence type="ECO:0000313" key="6">
    <source>
        <dbReference type="Proteomes" id="UP001272515"/>
    </source>
</evidence>
<gene>
    <name evidence="5" type="primary">scpB</name>
    <name evidence="5" type="ORF">RVY80_06165</name>
</gene>
<dbReference type="NCBIfam" id="TIGR00281">
    <property type="entry name" value="SMC-Scp complex subunit ScpB"/>
    <property type="match status" value="1"/>
</dbReference>
<evidence type="ECO:0000313" key="5">
    <source>
        <dbReference type="EMBL" id="MDV5088428.1"/>
    </source>
</evidence>
<keyword evidence="3" id="KW-0159">Chromosome partition</keyword>
<dbReference type="Pfam" id="PF04079">
    <property type="entry name" value="SMC_ScpB"/>
    <property type="match status" value="1"/>
</dbReference>
<dbReference type="InterPro" id="IPR005234">
    <property type="entry name" value="ScpB_csome_segregation"/>
</dbReference>
<keyword evidence="6" id="KW-1185">Reference proteome</keyword>
<name>A0ABU3Z933_9FIRM</name>
<comment type="caution">
    <text evidence="5">The sequence shown here is derived from an EMBL/GenBank/DDBJ whole genome shotgun (WGS) entry which is preliminary data.</text>
</comment>
<dbReference type="EMBL" id="JAWJZB010000006">
    <property type="protein sequence ID" value="MDV5088428.1"/>
    <property type="molecule type" value="Genomic_DNA"/>
</dbReference>
<evidence type="ECO:0000256" key="1">
    <source>
        <dbReference type="ARBA" id="ARBA00022490"/>
    </source>
</evidence>
<dbReference type="PANTHER" id="PTHR34298">
    <property type="entry name" value="SEGREGATION AND CONDENSATION PROTEIN B"/>
    <property type="match status" value="1"/>
</dbReference>
<organism evidence="5 6">
    <name type="scientific">Veillonella absiana</name>
    <dbReference type="NCBI Taxonomy" id="3079305"/>
    <lineage>
        <taxon>Bacteria</taxon>
        <taxon>Bacillati</taxon>
        <taxon>Bacillota</taxon>
        <taxon>Negativicutes</taxon>
        <taxon>Veillonellales</taxon>
        <taxon>Veillonellaceae</taxon>
        <taxon>Veillonella</taxon>
    </lineage>
</organism>
<evidence type="ECO:0000256" key="3">
    <source>
        <dbReference type="ARBA" id="ARBA00022829"/>
    </source>
</evidence>
<dbReference type="InterPro" id="IPR036390">
    <property type="entry name" value="WH_DNA-bd_sf"/>
</dbReference>
<proteinExistence type="predicted"/>
<evidence type="ECO:0000256" key="2">
    <source>
        <dbReference type="ARBA" id="ARBA00022618"/>
    </source>
</evidence>
<protein>
    <submittedName>
        <fullName evidence="5">SMC-Scp complex subunit ScpB</fullName>
    </submittedName>
</protein>
<dbReference type="InterPro" id="IPR036388">
    <property type="entry name" value="WH-like_DNA-bd_sf"/>
</dbReference>
<keyword evidence="2" id="KW-0132">Cell division</keyword>
<dbReference type="PANTHER" id="PTHR34298:SF2">
    <property type="entry name" value="SEGREGATION AND CONDENSATION PROTEIN B"/>
    <property type="match status" value="1"/>
</dbReference>
<evidence type="ECO:0000256" key="4">
    <source>
        <dbReference type="ARBA" id="ARBA00023306"/>
    </source>
</evidence>
<reference evidence="5 6" key="1">
    <citation type="submission" date="2023-10" db="EMBL/GenBank/DDBJ databases">
        <title>Veillonella sp. nov., isolated from a pig farm feces dump.</title>
        <authorList>
            <person name="Chang Y.-H."/>
        </authorList>
    </citation>
    <scope>NUCLEOTIDE SEQUENCE [LARGE SCALE GENOMIC DNA]</scope>
    <source>
        <strain evidence="5 6">YH-vei2233</strain>
    </source>
</reference>